<dbReference type="InterPro" id="IPR000315">
    <property type="entry name" value="Znf_B-box"/>
</dbReference>
<dbReference type="SUPFAM" id="SSF57850">
    <property type="entry name" value="RING/U-box"/>
    <property type="match status" value="1"/>
</dbReference>
<dbReference type="CDD" id="cd06503">
    <property type="entry name" value="ATP-synt_Fo_b"/>
    <property type="match status" value="1"/>
</dbReference>
<evidence type="ECO:0000256" key="2">
    <source>
        <dbReference type="ARBA" id="ARBA00022723"/>
    </source>
</evidence>
<reference evidence="11 12" key="1">
    <citation type="submission" date="2024-06" db="EMBL/GenBank/DDBJ databases">
        <authorList>
            <person name="Pan Q."/>
            <person name="Wen M."/>
            <person name="Jouanno E."/>
            <person name="Zahm M."/>
            <person name="Klopp C."/>
            <person name="Cabau C."/>
            <person name="Louis A."/>
            <person name="Berthelot C."/>
            <person name="Parey E."/>
            <person name="Roest Crollius H."/>
            <person name="Montfort J."/>
            <person name="Robinson-Rechavi M."/>
            <person name="Bouchez O."/>
            <person name="Lampietro C."/>
            <person name="Lopez Roques C."/>
            <person name="Donnadieu C."/>
            <person name="Postlethwait J."/>
            <person name="Bobe J."/>
            <person name="Verreycken H."/>
            <person name="Guiguen Y."/>
        </authorList>
    </citation>
    <scope>NUCLEOTIDE SEQUENCE [LARGE SCALE GENOMIC DNA]</scope>
    <source>
        <strain evidence="11">Up_M1</strain>
        <tissue evidence="11">Testis</tissue>
    </source>
</reference>
<proteinExistence type="predicted"/>
<name>A0ABD0WWR7_UMBPY</name>
<evidence type="ECO:0000259" key="9">
    <source>
        <dbReference type="PROSITE" id="PS50119"/>
    </source>
</evidence>
<dbReference type="InterPro" id="IPR013320">
    <property type="entry name" value="ConA-like_dom_sf"/>
</dbReference>
<dbReference type="PRINTS" id="PR01407">
    <property type="entry name" value="BUTYPHLNCDUF"/>
</dbReference>
<dbReference type="AlphaFoldDB" id="A0ABD0WWR7"/>
<dbReference type="PROSITE" id="PS50119">
    <property type="entry name" value="ZF_BBOX"/>
    <property type="match status" value="1"/>
</dbReference>
<keyword evidence="12" id="KW-1185">Reference proteome</keyword>
<evidence type="ECO:0000256" key="6">
    <source>
        <dbReference type="PROSITE-ProRule" id="PRU00024"/>
    </source>
</evidence>
<dbReference type="Pfam" id="PF15227">
    <property type="entry name" value="zf-C3HC4_4"/>
    <property type="match status" value="1"/>
</dbReference>
<dbReference type="Proteomes" id="UP001557470">
    <property type="component" value="Unassembled WGS sequence"/>
</dbReference>
<dbReference type="InterPro" id="IPR003879">
    <property type="entry name" value="Butyrophylin_SPRY"/>
</dbReference>
<dbReference type="Gene3D" id="4.10.830.40">
    <property type="match status" value="1"/>
</dbReference>
<dbReference type="SMART" id="SM00336">
    <property type="entry name" value="BBOX"/>
    <property type="match status" value="1"/>
</dbReference>
<dbReference type="Pfam" id="PF13765">
    <property type="entry name" value="PRY"/>
    <property type="match status" value="1"/>
</dbReference>
<dbReference type="PROSITE" id="PS50089">
    <property type="entry name" value="ZF_RING_2"/>
    <property type="match status" value="1"/>
</dbReference>
<sequence length="535" mass="61453">MDSTSCSICLDQLKDPVTIPCGHTFCMCCIKGCFDHDKDNGIYSCPQCRQTFSHRPVLNRSTILPESVGKLKMTTFQTAPPFDNYVGFEDVECGSCTGKKRKAVKSCLVCLTSFCETHLQPHYNIAQLKRHTLVQACKTFEENICSHHEEQLEVYCRTDQQYICYLCSMDEHKGHDTVSAVAQRTEKQKPLGEKHHNSQNIIQEREKKIQELRQAVDSLKRSAQAAVEDSEKIFTQLIRSIERRRSELKERIRAQEKAEVSWAEGLLEQLEQEVSELRRRDVELKQVSQTEDHIQFLQVLPSISVYREASFDHVKESVSELNDRLQDACKKEMERISWEVTTVKMKKPTQPKKREDFLSYSVPLTLDPNTACPSLLLSEMNRKVSWSEEDQSYPEHSDRFIYIVQVLCKEFLSGACYWELEWGGRSVGVAVAYNGISRKGPGNKCLFGYNDQSWMLHCSTSSCCFYHKKNRTDIPIPCSSRVGVYLDHRAGTLSFYSISDTMTLLHRVQATFTQPLYLGFIVYKGTSVKILTPFQ</sequence>
<evidence type="ECO:0008006" key="13">
    <source>
        <dbReference type="Google" id="ProtNLM"/>
    </source>
</evidence>
<dbReference type="InterPro" id="IPR013083">
    <property type="entry name" value="Znf_RING/FYVE/PHD"/>
</dbReference>
<evidence type="ECO:0000313" key="12">
    <source>
        <dbReference type="Proteomes" id="UP001557470"/>
    </source>
</evidence>
<dbReference type="InterPro" id="IPR017907">
    <property type="entry name" value="Znf_RING_CS"/>
</dbReference>
<evidence type="ECO:0000256" key="7">
    <source>
        <dbReference type="SAM" id="Coils"/>
    </source>
</evidence>
<keyword evidence="7" id="KW-0175">Coiled coil</keyword>
<dbReference type="PANTHER" id="PTHR25465:SF5">
    <property type="entry name" value="E3 UBIQUITIN_ISG15 LIGASE TRIM25-RELATED"/>
    <property type="match status" value="1"/>
</dbReference>
<dbReference type="GO" id="GO:0005737">
    <property type="term" value="C:cytoplasm"/>
    <property type="evidence" value="ECO:0007669"/>
    <property type="project" value="UniProtKB-ARBA"/>
</dbReference>
<evidence type="ECO:0000313" key="11">
    <source>
        <dbReference type="EMBL" id="KAL0984422.1"/>
    </source>
</evidence>
<keyword evidence="5" id="KW-0391">Immunity</keyword>
<dbReference type="Gene3D" id="3.30.40.10">
    <property type="entry name" value="Zinc/RING finger domain, C3HC4 (zinc finger)"/>
    <property type="match status" value="1"/>
</dbReference>
<dbReference type="SMART" id="SM00589">
    <property type="entry name" value="PRY"/>
    <property type="match status" value="1"/>
</dbReference>
<keyword evidence="3 6" id="KW-0863">Zinc-finger</keyword>
<dbReference type="EMBL" id="JAGEUA010000004">
    <property type="protein sequence ID" value="KAL0984422.1"/>
    <property type="molecule type" value="Genomic_DNA"/>
</dbReference>
<dbReference type="PROSITE" id="PS00518">
    <property type="entry name" value="ZF_RING_1"/>
    <property type="match status" value="1"/>
</dbReference>
<dbReference type="Gene3D" id="3.30.160.60">
    <property type="entry name" value="Classic Zinc Finger"/>
    <property type="match status" value="1"/>
</dbReference>
<comment type="caution">
    <text evidence="11">The sequence shown here is derived from an EMBL/GenBank/DDBJ whole genome shotgun (WGS) entry which is preliminary data.</text>
</comment>
<dbReference type="CDD" id="cd19769">
    <property type="entry name" value="Bbox2_TRIM16-like"/>
    <property type="match status" value="1"/>
</dbReference>
<dbReference type="InterPro" id="IPR043136">
    <property type="entry name" value="B30.2/SPRY_sf"/>
</dbReference>
<dbReference type="PROSITE" id="PS50188">
    <property type="entry name" value="B302_SPRY"/>
    <property type="match status" value="1"/>
</dbReference>
<gene>
    <name evidence="11" type="ORF">UPYG_G00141260</name>
</gene>
<protein>
    <recommendedName>
        <fullName evidence="13">Tripartite motif-containing protein 16-like</fullName>
    </recommendedName>
</protein>
<evidence type="ECO:0000259" key="8">
    <source>
        <dbReference type="PROSITE" id="PS50089"/>
    </source>
</evidence>
<dbReference type="Pfam" id="PF25600">
    <property type="entry name" value="TRIM_CC"/>
    <property type="match status" value="1"/>
</dbReference>
<organism evidence="11 12">
    <name type="scientific">Umbra pygmaea</name>
    <name type="common">Eastern mudminnow</name>
    <dbReference type="NCBI Taxonomy" id="75934"/>
    <lineage>
        <taxon>Eukaryota</taxon>
        <taxon>Metazoa</taxon>
        <taxon>Chordata</taxon>
        <taxon>Craniata</taxon>
        <taxon>Vertebrata</taxon>
        <taxon>Euteleostomi</taxon>
        <taxon>Actinopterygii</taxon>
        <taxon>Neopterygii</taxon>
        <taxon>Teleostei</taxon>
        <taxon>Protacanthopterygii</taxon>
        <taxon>Esociformes</taxon>
        <taxon>Umbridae</taxon>
        <taxon>Umbra</taxon>
    </lineage>
</organism>
<evidence type="ECO:0000256" key="4">
    <source>
        <dbReference type="ARBA" id="ARBA00022833"/>
    </source>
</evidence>
<evidence type="ECO:0000256" key="1">
    <source>
        <dbReference type="ARBA" id="ARBA00022588"/>
    </source>
</evidence>
<feature type="coiled-coil region" evidence="7">
    <location>
        <begin position="195"/>
        <end position="287"/>
    </location>
</feature>
<keyword evidence="4" id="KW-0862">Zinc</keyword>
<keyword evidence="1" id="KW-0399">Innate immunity</keyword>
<dbReference type="SMART" id="SM00449">
    <property type="entry name" value="SPRY"/>
    <property type="match status" value="1"/>
</dbReference>
<evidence type="ECO:0000256" key="3">
    <source>
        <dbReference type="ARBA" id="ARBA00022771"/>
    </source>
</evidence>
<dbReference type="InterPro" id="IPR051051">
    <property type="entry name" value="E3_ubiq-ligase_TRIM/RNF"/>
</dbReference>
<dbReference type="PANTHER" id="PTHR25465">
    <property type="entry name" value="B-BOX DOMAIN CONTAINING"/>
    <property type="match status" value="1"/>
</dbReference>
<dbReference type="CDD" id="cd16040">
    <property type="entry name" value="SPRY_PRY_SNTX"/>
    <property type="match status" value="1"/>
</dbReference>
<dbReference type="InterPro" id="IPR001841">
    <property type="entry name" value="Znf_RING"/>
</dbReference>
<dbReference type="InterPro" id="IPR006574">
    <property type="entry name" value="PRY"/>
</dbReference>
<feature type="domain" description="RING-type" evidence="8">
    <location>
        <begin position="6"/>
        <end position="49"/>
    </location>
</feature>
<feature type="domain" description="B30.2/SPRY" evidence="10">
    <location>
        <begin position="344"/>
        <end position="535"/>
    </location>
</feature>
<dbReference type="Pfam" id="PF00643">
    <property type="entry name" value="zf-B_box"/>
    <property type="match status" value="1"/>
</dbReference>
<evidence type="ECO:0000259" key="10">
    <source>
        <dbReference type="PROSITE" id="PS50188"/>
    </source>
</evidence>
<accession>A0ABD0WWR7</accession>
<dbReference type="Gene3D" id="2.60.120.920">
    <property type="match status" value="1"/>
</dbReference>
<dbReference type="GO" id="GO:0008270">
    <property type="term" value="F:zinc ion binding"/>
    <property type="evidence" value="ECO:0007669"/>
    <property type="project" value="UniProtKB-KW"/>
</dbReference>
<dbReference type="Pfam" id="PF00622">
    <property type="entry name" value="SPRY"/>
    <property type="match status" value="1"/>
</dbReference>
<dbReference type="InterPro" id="IPR003877">
    <property type="entry name" value="SPRY_dom"/>
</dbReference>
<dbReference type="SMART" id="SM00184">
    <property type="entry name" value="RING"/>
    <property type="match status" value="1"/>
</dbReference>
<keyword evidence="2" id="KW-0479">Metal-binding</keyword>
<dbReference type="InterPro" id="IPR058030">
    <property type="entry name" value="TRIM8/14/16/25/29/45/65_CC"/>
</dbReference>
<dbReference type="GO" id="GO:0045087">
    <property type="term" value="P:innate immune response"/>
    <property type="evidence" value="ECO:0007669"/>
    <property type="project" value="UniProtKB-KW"/>
</dbReference>
<feature type="domain" description="B box-type" evidence="9">
    <location>
        <begin position="140"/>
        <end position="180"/>
    </location>
</feature>
<dbReference type="SUPFAM" id="SSF49899">
    <property type="entry name" value="Concanavalin A-like lectins/glucanases"/>
    <property type="match status" value="1"/>
</dbReference>
<dbReference type="SUPFAM" id="SSF57845">
    <property type="entry name" value="B-box zinc-binding domain"/>
    <property type="match status" value="1"/>
</dbReference>
<evidence type="ECO:0000256" key="5">
    <source>
        <dbReference type="ARBA" id="ARBA00022859"/>
    </source>
</evidence>
<dbReference type="InterPro" id="IPR001870">
    <property type="entry name" value="B30.2/SPRY"/>
</dbReference>